<evidence type="ECO:0000313" key="2">
    <source>
        <dbReference type="Proteomes" id="UP000553034"/>
    </source>
</evidence>
<dbReference type="EMBL" id="JACIFO010000005">
    <property type="protein sequence ID" value="MBB4119171.1"/>
    <property type="molecule type" value="Genomic_DNA"/>
</dbReference>
<dbReference type="Proteomes" id="UP000553034">
    <property type="component" value="Unassembled WGS sequence"/>
</dbReference>
<evidence type="ECO:0008006" key="3">
    <source>
        <dbReference type="Google" id="ProtNLM"/>
    </source>
</evidence>
<protein>
    <recommendedName>
        <fullName evidence="3">Kdo domain containing protein</fullName>
    </recommendedName>
</protein>
<comment type="caution">
    <text evidence="1">The sequence shown here is derived from an EMBL/GenBank/DDBJ whole genome shotgun (WGS) entry which is preliminary data.</text>
</comment>
<dbReference type="AlphaFoldDB" id="A0A840EQ36"/>
<accession>A0A840EQ36</accession>
<dbReference type="Pfam" id="PF06293">
    <property type="entry name" value="Kdo"/>
    <property type="match status" value="1"/>
</dbReference>
<evidence type="ECO:0000313" key="1">
    <source>
        <dbReference type="EMBL" id="MBB4119171.1"/>
    </source>
</evidence>
<keyword evidence="2" id="KW-1185">Reference proteome</keyword>
<sequence length="258" mass="30278">MSSKAVFNEDFEYLKPEVASSIANFKTIGKLIYGGSRNSIKVVDTTQAIKLNIKAFKVPNIVNQIVYSFFRKGKAQRSFEYANYLQSLKIGTPTPIAYIINKSGFLYKKSYYISEHLDHDVTFREVADDVNFPNRYEILKQFAQFTFVLHENGIEFLDHSPGNTLIVIGDNNQYSFYLVDLNRMKFHKELPYEIRIKNFSRLTNKKDVVSVISGEYAKLIGEDYHKVSTDLWAETQRFQYKFHRKKALKRKLKFWKRD</sequence>
<dbReference type="RefSeq" id="WP_183477527.1">
    <property type="nucleotide sequence ID" value="NZ_JACIFO010000005.1"/>
</dbReference>
<dbReference type="InterPro" id="IPR011009">
    <property type="entry name" value="Kinase-like_dom_sf"/>
</dbReference>
<gene>
    <name evidence="1" type="ORF">GGR32_001467</name>
</gene>
<organism evidence="1 2">
    <name type="scientific">Mesonia hippocampi</name>
    <dbReference type="NCBI Taxonomy" id="1628250"/>
    <lineage>
        <taxon>Bacteria</taxon>
        <taxon>Pseudomonadati</taxon>
        <taxon>Bacteroidota</taxon>
        <taxon>Flavobacteriia</taxon>
        <taxon>Flavobacteriales</taxon>
        <taxon>Flavobacteriaceae</taxon>
        <taxon>Mesonia</taxon>
    </lineage>
</organism>
<dbReference type="SUPFAM" id="SSF56112">
    <property type="entry name" value="Protein kinase-like (PK-like)"/>
    <property type="match status" value="1"/>
</dbReference>
<name>A0A840EQ36_9FLAO</name>
<reference evidence="1 2" key="1">
    <citation type="submission" date="2020-08" db="EMBL/GenBank/DDBJ databases">
        <title>Genomic Encyclopedia of Type Strains, Phase IV (KMG-IV): sequencing the most valuable type-strain genomes for metagenomic binning, comparative biology and taxonomic classification.</title>
        <authorList>
            <person name="Goeker M."/>
        </authorList>
    </citation>
    <scope>NUCLEOTIDE SEQUENCE [LARGE SCALE GENOMIC DNA]</scope>
    <source>
        <strain evidence="1 2">DSM 29568</strain>
    </source>
</reference>
<proteinExistence type="predicted"/>